<reference evidence="1 2" key="1">
    <citation type="submission" date="2016-08" db="EMBL/GenBank/DDBJ databases">
        <authorList>
            <person name="Seilhamer J.J."/>
        </authorList>
    </citation>
    <scope>NUCLEOTIDE SEQUENCE [LARGE SCALE GENOMIC DNA]</scope>
    <source>
        <strain evidence="1">L21-II-0</strain>
    </source>
</reference>
<evidence type="ECO:0000313" key="2">
    <source>
        <dbReference type="Proteomes" id="UP000184671"/>
    </source>
</evidence>
<name>A0A1M4MN28_9EURY</name>
<accession>A0A1M4MN28</accession>
<dbReference type="EMBL" id="FMID01000047">
    <property type="protein sequence ID" value="SCL76198.1"/>
    <property type="molecule type" value="Genomic_DNA"/>
</dbReference>
<proteinExistence type="predicted"/>
<protein>
    <submittedName>
        <fullName evidence="1">Uncharacterized protein</fullName>
    </submittedName>
</protein>
<organism evidence="1 2">
    <name type="scientific">Methanoculleus chikugoensis</name>
    <dbReference type="NCBI Taxonomy" id="118126"/>
    <lineage>
        <taxon>Archaea</taxon>
        <taxon>Methanobacteriati</taxon>
        <taxon>Methanobacteriota</taxon>
        <taxon>Stenosarchaea group</taxon>
        <taxon>Methanomicrobia</taxon>
        <taxon>Methanomicrobiales</taxon>
        <taxon>Methanomicrobiaceae</taxon>
        <taxon>Methanoculleus</taxon>
    </lineage>
</organism>
<dbReference type="Proteomes" id="UP000184671">
    <property type="component" value="Unassembled WGS sequence"/>
</dbReference>
<dbReference type="AlphaFoldDB" id="A0A1M4MN28"/>
<dbReference type="STRING" id="118126.L21_2120"/>
<gene>
    <name evidence="1" type="ORF">L21_2120</name>
</gene>
<evidence type="ECO:0000313" key="1">
    <source>
        <dbReference type="EMBL" id="SCL76198.1"/>
    </source>
</evidence>
<sequence length="111" mass="12430">MSVSVYKCRRFRGHIDPLRLSRLRCNGGVRVFFRQEIERASSRYLTDGSSAGTIHRIVRNIVSSDGFRVRTMDRREVEIAVDRAGQEGWNPGVHDAEAFYAVDPGGSSSGN</sequence>